<proteinExistence type="predicted"/>
<evidence type="ECO:0000313" key="2">
    <source>
        <dbReference type="Proteomes" id="UP000270924"/>
    </source>
</evidence>
<gene>
    <name evidence="1" type="ORF">WBA_LOCUS8944</name>
</gene>
<dbReference type="Proteomes" id="UP000270924">
    <property type="component" value="Unassembled WGS sequence"/>
</dbReference>
<sequence>MARLATYRRLMQVHPIYKPCDIKPWLHKNKRFSPRAVGVRKAFTTFFGARGEVKMATSLSQSAKPTVGRLIELLDEIKEL</sequence>
<dbReference type="AlphaFoldDB" id="A0A3P7DZF0"/>
<dbReference type="EMBL" id="UYWW01008085">
    <property type="protein sequence ID" value="VDM15581.1"/>
    <property type="molecule type" value="Genomic_DNA"/>
</dbReference>
<accession>A0A3P7DZF0</accession>
<feature type="non-terminal residue" evidence="1">
    <location>
        <position position="80"/>
    </location>
</feature>
<dbReference type="InParanoid" id="A0A3P7DZF0"/>
<reference evidence="1 2" key="1">
    <citation type="submission" date="2018-11" db="EMBL/GenBank/DDBJ databases">
        <authorList>
            <consortium name="Pathogen Informatics"/>
        </authorList>
    </citation>
    <scope>NUCLEOTIDE SEQUENCE [LARGE SCALE GENOMIC DNA]</scope>
</reference>
<organism evidence="1 2">
    <name type="scientific">Wuchereria bancrofti</name>
    <dbReference type="NCBI Taxonomy" id="6293"/>
    <lineage>
        <taxon>Eukaryota</taxon>
        <taxon>Metazoa</taxon>
        <taxon>Ecdysozoa</taxon>
        <taxon>Nematoda</taxon>
        <taxon>Chromadorea</taxon>
        <taxon>Rhabditida</taxon>
        <taxon>Spirurina</taxon>
        <taxon>Spiruromorpha</taxon>
        <taxon>Filarioidea</taxon>
        <taxon>Onchocercidae</taxon>
        <taxon>Wuchereria</taxon>
    </lineage>
</organism>
<protein>
    <submittedName>
        <fullName evidence="1">Uncharacterized protein</fullName>
    </submittedName>
</protein>
<name>A0A3P7DZF0_WUCBA</name>
<evidence type="ECO:0000313" key="1">
    <source>
        <dbReference type="EMBL" id="VDM15581.1"/>
    </source>
</evidence>
<keyword evidence="2" id="KW-1185">Reference proteome</keyword>